<proteinExistence type="predicted"/>
<name>A0A344LNF2_9FLAO</name>
<dbReference type="OrthoDB" id="1118734at2"/>
<dbReference type="AlphaFoldDB" id="A0A344LNF2"/>
<accession>A0A344LNF2</accession>
<dbReference type="KEGG" id="ffl:HYN86_02010"/>
<gene>
    <name evidence="1" type="ORF">HYN86_02010</name>
</gene>
<dbReference type="RefSeq" id="WP_113676544.1">
    <property type="nucleotide sequence ID" value="NZ_CP030261.1"/>
</dbReference>
<organism evidence="1 2">
    <name type="scientific">Flavobacterium fluviale</name>
    <dbReference type="NCBI Taxonomy" id="2249356"/>
    <lineage>
        <taxon>Bacteria</taxon>
        <taxon>Pseudomonadati</taxon>
        <taxon>Bacteroidota</taxon>
        <taxon>Flavobacteriia</taxon>
        <taxon>Flavobacteriales</taxon>
        <taxon>Flavobacteriaceae</taxon>
        <taxon>Flavobacterium</taxon>
    </lineage>
</organism>
<keyword evidence="2" id="KW-1185">Reference proteome</keyword>
<sequence length="268" mass="31442">MLSKSNPNQIITIIRCLFVVLMITNSYGQNTTYNQFWNEFQFNQTLSKKWSTEIDLGAAYSSTASSSNLFENTIQRSVRGWAHYYYSPRWKLSTFVAHYNNRDVPEIGQFESPEWRFALQGIYYFHKTGYTLSTRMRTEFRHMRNQDDDYENVFRYRQQIKYLQPINSKVLRKGVVYAVASDEIYFKSGAKVTGESFFDRNRLNIGAGYLFSDDIQIELCYANEYLPRNSGTQITNAASLTVSFNNLLRNIQKEIASKNDHHLKDEEE</sequence>
<protein>
    <submittedName>
        <fullName evidence="1">DUF2490 domain-containing protein</fullName>
    </submittedName>
</protein>
<evidence type="ECO:0000313" key="2">
    <source>
        <dbReference type="Proteomes" id="UP000251561"/>
    </source>
</evidence>
<evidence type="ECO:0000313" key="1">
    <source>
        <dbReference type="EMBL" id="AXB55444.1"/>
    </source>
</evidence>
<dbReference type="InterPro" id="IPR019619">
    <property type="entry name" value="DUF2490"/>
</dbReference>
<dbReference type="Proteomes" id="UP000251561">
    <property type="component" value="Chromosome"/>
</dbReference>
<reference evidence="1 2" key="1">
    <citation type="submission" date="2018-06" db="EMBL/GenBank/DDBJ databases">
        <title>Genome sequencing of Flavobacterium.</title>
        <authorList>
            <person name="Baek M.-G."/>
            <person name="Yi H."/>
        </authorList>
    </citation>
    <scope>NUCLEOTIDE SEQUENCE [LARGE SCALE GENOMIC DNA]</scope>
    <source>
        <strain evidence="1 2">HYN0086</strain>
    </source>
</reference>
<dbReference type="EMBL" id="CP030261">
    <property type="protein sequence ID" value="AXB55444.1"/>
    <property type="molecule type" value="Genomic_DNA"/>
</dbReference>
<dbReference type="Pfam" id="PF10677">
    <property type="entry name" value="DUF2490"/>
    <property type="match status" value="1"/>
</dbReference>